<name>A0A1C3UM51_9HYPH</name>
<accession>A0A1C3UM51</accession>
<protein>
    <submittedName>
        <fullName evidence="1">Uncharacterized protein</fullName>
    </submittedName>
</protein>
<gene>
    <name evidence="1" type="ORF">GA0061100_102634</name>
</gene>
<proteinExistence type="predicted"/>
<evidence type="ECO:0000313" key="2">
    <source>
        <dbReference type="Proteomes" id="UP000186228"/>
    </source>
</evidence>
<dbReference type="AlphaFoldDB" id="A0A1C3UM51"/>
<keyword evidence="2" id="KW-1185">Reference proteome</keyword>
<dbReference type="EMBL" id="FMAC01000002">
    <property type="protein sequence ID" value="SCB16566.1"/>
    <property type="molecule type" value="Genomic_DNA"/>
</dbReference>
<dbReference type="Proteomes" id="UP000186228">
    <property type="component" value="Unassembled WGS sequence"/>
</dbReference>
<dbReference type="RefSeq" id="WP_075852431.1">
    <property type="nucleotide sequence ID" value="NZ_FMAC01000002.1"/>
</dbReference>
<reference evidence="2" key="1">
    <citation type="submission" date="2016-08" db="EMBL/GenBank/DDBJ databases">
        <authorList>
            <person name="Varghese N."/>
            <person name="Submissions Spin"/>
        </authorList>
    </citation>
    <scope>NUCLEOTIDE SEQUENCE [LARGE SCALE GENOMIC DNA]</scope>
    <source>
        <strain evidence="2">CCBAU 57015</strain>
    </source>
</reference>
<organism evidence="1 2">
    <name type="scientific">Rhizobium hainanense</name>
    <dbReference type="NCBI Taxonomy" id="52131"/>
    <lineage>
        <taxon>Bacteria</taxon>
        <taxon>Pseudomonadati</taxon>
        <taxon>Pseudomonadota</taxon>
        <taxon>Alphaproteobacteria</taxon>
        <taxon>Hyphomicrobiales</taxon>
        <taxon>Rhizobiaceae</taxon>
        <taxon>Rhizobium/Agrobacterium group</taxon>
        <taxon>Rhizobium</taxon>
    </lineage>
</organism>
<evidence type="ECO:0000313" key="1">
    <source>
        <dbReference type="EMBL" id="SCB16566.1"/>
    </source>
</evidence>
<sequence length="89" mass="9983">MSEKKRVADQIIKLDYADHRDTIFEHCKMIYEGGRPPSLINCDFIECEFIFEGPALNTVHFMAAIANGGAGGAELVVKGMLNLQNWEPR</sequence>
<dbReference type="OrthoDB" id="2623511at2"/>